<keyword evidence="2" id="KW-0472">Membrane</keyword>
<dbReference type="OrthoDB" id="539035at2759"/>
<sequence>MGPAPVWAGARPLSRHSDLYIDLDANSSAMEDDGSSRVGGSTRACTAPSTPRVSHDGSTAAAAFAAAASPAAVPAHTLVVRVNEAHLTKLCALRVFGFMYLMAHVVQVVRDCRQRGEPIRRYAGSVHATSLGAAMYVCLPLVMATSWPAAYARHGTALNIATFAYVFLARVGSVLIEPGGMHDQHFVLEGLGVCMGSPGRPLYALFFAAALWRLLELPPRAFQWAMALRLATLVHHAAMLFDHEQGNTAGHLHPLIRTAVLSVGGYVAAHVLMSQAVPRANLAAASAQSWGRRLPAARRWLYRLLSTCDGAMLLGLAGLSGVHLLTSLVDFDAYRSGELMLVTELCKVVQ</sequence>
<evidence type="ECO:0000256" key="2">
    <source>
        <dbReference type="SAM" id="Phobius"/>
    </source>
</evidence>
<keyword evidence="2" id="KW-1133">Transmembrane helix</keyword>
<evidence type="ECO:0000256" key="1">
    <source>
        <dbReference type="SAM" id="MobiDB-lite"/>
    </source>
</evidence>
<feature type="non-terminal residue" evidence="3">
    <location>
        <position position="350"/>
    </location>
</feature>
<dbReference type="Proteomes" id="UP000236333">
    <property type="component" value="Unassembled WGS sequence"/>
</dbReference>
<accession>A0A2J8A248</accession>
<gene>
    <name evidence="3" type="ORF">TSOC_007044</name>
</gene>
<feature type="transmembrane region" description="Helical" evidence="2">
    <location>
        <begin position="156"/>
        <end position="176"/>
    </location>
</feature>
<proteinExistence type="predicted"/>
<organism evidence="3 4">
    <name type="scientific">Tetrabaena socialis</name>
    <dbReference type="NCBI Taxonomy" id="47790"/>
    <lineage>
        <taxon>Eukaryota</taxon>
        <taxon>Viridiplantae</taxon>
        <taxon>Chlorophyta</taxon>
        <taxon>core chlorophytes</taxon>
        <taxon>Chlorophyceae</taxon>
        <taxon>CS clade</taxon>
        <taxon>Chlamydomonadales</taxon>
        <taxon>Tetrabaenaceae</taxon>
        <taxon>Tetrabaena</taxon>
    </lineage>
</organism>
<feature type="compositionally biased region" description="Polar residues" evidence="1">
    <location>
        <begin position="43"/>
        <end position="52"/>
    </location>
</feature>
<dbReference type="AlphaFoldDB" id="A0A2J8A248"/>
<feature type="transmembrane region" description="Helical" evidence="2">
    <location>
        <begin position="130"/>
        <end position="150"/>
    </location>
</feature>
<feature type="transmembrane region" description="Helical" evidence="2">
    <location>
        <begin position="300"/>
        <end position="325"/>
    </location>
</feature>
<feature type="transmembrane region" description="Helical" evidence="2">
    <location>
        <begin position="87"/>
        <end position="109"/>
    </location>
</feature>
<reference evidence="3 4" key="1">
    <citation type="journal article" date="2017" name="Mol. Biol. Evol.">
        <title>The 4-celled Tetrabaena socialis nuclear genome reveals the essential components for genetic control of cell number at the origin of multicellularity in the volvocine lineage.</title>
        <authorList>
            <person name="Featherston J."/>
            <person name="Arakaki Y."/>
            <person name="Hanschen E.R."/>
            <person name="Ferris P.J."/>
            <person name="Michod R.E."/>
            <person name="Olson B.J.S.C."/>
            <person name="Nozaki H."/>
            <person name="Durand P.M."/>
        </authorList>
    </citation>
    <scope>NUCLEOTIDE SEQUENCE [LARGE SCALE GENOMIC DNA]</scope>
    <source>
        <strain evidence="3 4">NIES-571</strain>
    </source>
</reference>
<evidence type="ECO:0000313" key="4">
    <source>
        <dbReference type="Proteomes" id="UP000236333"/>
    </source>
</evidence>
<protein>
    <submittedName>
        <fullName evidence="3">Uncharacterized protein</fullName>
    </submittedName>
</protein>
<dbReference type="EMBL" id="PGGS01000226">
    <property type="protein sequence ID" value="PNH06606.1"/>
    <property type="molecule type" value="Genomic_DNA"/>
</dbReference>
<keyword evidence="4" id="KW-1185">Reference proteome</keyword>
<feature type="region of interest" description="Disordered" evidence="1">
    <location>
        <begin position="30"/>
        <end position="53"/>
    </location>
</feature>
<name>A0A2J8A248_9CHLO</name>
<comment type="caution">
    <text evidence="3">The sequence shown here is derived from an EMBL/GenBank/DDBJ whole genome shotgun (WGS) entry which is preliminary data.</text>
</comment>
<keyword evidence="2" id="KW-0812">Transmembrane</keyword>
<evidence type="ECO:0000313" key="3">
    <source>
        <dbReference type="EMBL" id="PNH06606.1"/>
    </source>
</evidence>